<dbReference type="EMBL" id="GL988048">
    <property type="protein sequence ID" value="EGS17134.1"/>
    <property type="molecule type" value="Genomic_DNA"/>
</dbReference>
<feature type="compositionally biased region" description="Polar residues" evidence="3">
    <location>
        <begin position="675"/>
        <end position="684"/>
    </location>
</feature>
<name>G0SI64_CHATD</name>
<dbReference type="InterPro" id="IPR001138">
    <property type="entry name" value="Zn2Cys6_DnaBD"/>
</dbReference>
<dbReference type="Pfam" id="PF00172">
    <property type="entry name" value="Zn_clus"/>
    <property type="match status" value="1"/>
</dbReference>
<dbReference type="KEGG" id="cthr:CTHT_0074660"/>
<dbReference type="CDD" id="cd12148">
    <property type="entry name" value="fungal_TF_MHR"/>
    <property type="match status" value="1"/>
</dbReference>
<dbReference type="PROSITE" id="PS50048">
    <property type="entry name" value="ZN2_CY6_FUNGAL_2"/>
    <property type="match status" value="1"/>
</dbReference>
<dbReference type="PANTHER" id="PTHR46910:SF4">
    <property type="entry name" value="ZN(2)-C6 FUNGAL-TYPE DOMAIN-CONTAINING PROTEIN"/>
    <property type="match status" value="1"/>
</dbReference>
<dbReference type="CDD" id="cd00067">
    <property type="entry name" value="GAL4"/>
    <property type="match status" value="1"/>
</dbReference>
<dbReference type="HOGENOM" id="CLU_006173_0_0_1"/>
<accession>G0SI64</accession>
<keyword evidence="6" id="KW-1185">Reference proteome</keyword>
<reference evidence="5 6" key="1">
    <citation type="journal article" date="2011" name="Cell">
        <title>Insight into structure and assembly of the nuclear pore complex by utilizing the genome of a eukaryotic thermophile.</title>
        <authorList>
            <person name="Amlacher S."/>
            <person name="Sarges P."/>
            <person name="Flemming D."/>
            <person name="van Noort V."/>
            <person name="Kunze R."/>
            <person name="Devos D.P."/>
            <person name="Arumugam M."/>
            <person name="Bork P."/>
            <person name="Hurt E."/>
        </authorList>
    </citation>
    <scope>NUCLEOTIDE SEQUENCE [LARGE SCALE GENOMIC DNA]</scope>
    <source>
        <strain evidence="6">DSM 1495 / CBS 144.50 / IMI 039719</strain>
    </source>
</reference>
<sequence length="911" mass="101192">MPQSRQTNKRPGTAGDTALANAESAAPKPKLPRVERSPSDFSSVVKSKLQSYTRTGQACDRCKVRKIRCDALPEGCSHCTNQNIECYVTDRVTGRTERRGYLQQLEREKGAMLVHIRELEKLLESNGIEVRPWQWPGYTTTYPSAVTYDAISNPVQNPASKDEWTQVGLVWVKNYRQKPQITLGDYIPFSALESRRTDSYLGVAEDNALLSSIKGTKLSILGTVIDIASFESPDTDEPPPETPIGWPLYNKSVMAFLQSILRVNPPPEHIELPPKPDAFTYAEWYFLAVSPFLPVLHKPSFFRLLTRIYDEGYKPTIPELVTVHMVFATMWFQYGIRNREEPERYAQLNELSNRHYHWCLSKFFDLAISPTLTAVQALAMIMVHTRNFPKPACSSTIAQYAFIKALELNLHRRVKMPNNTTTLENEMRKRVWWVILAVMVTLSGRLGRPMPISLHEFDVDFPIPIEDEYLGEEGILDHSQVGRCSWHVGLMGFKVVPLYMEMYTKIYGVRCDPRRYVQVVQDLDAAMDKFIESLPTELRLETYRDPNRQNDPVCMSNDPKVIAENSRICEETVKELLKVVKEVQRKKSLDTTWYQLAVYLAALFSLLVAHWQRRFDVTEAEVAALREDARAWLSIIAEIGRQMGAGSRLAADVGGIIDRTVGSIEQDMRKPGPPSDSSTGTMKSESPAPYPQPVARQNDPPANSVPSTATAPIPRHHVQRDAIATNGSSYYDSNISSPQYASVAYSSQAASGTPSHPNPSNQGGSIDSTQYLYAAASAATTTAAPTTTAAVSESAVQATNPLIAFASQATQHVAGQAANNWSAQTQFMAQTAAITNAWHDWAAAMTDNRATSMPGNQDRFSATTLLTLGTGRPADVGACTMVEHVNQPPDPQTGQWPLLLFHNGGGSVSGS</sequence>
<keyword evidence="2" id="KW-0539">Nucleus</keyword>
<dbReference type="STRING" id="759272.G0SI64"/>
<dbReference type="GO" id="GO:0000981">
    <property type="term" value="F:DNA-binding transcription factor activity, RNA polymerase II-specific"/>
    <property type="evidence" value="ECO:0007669"/>
    <property type="project" value="InterPro"/>
</dbReference>
<dbReference type="Proteomes" id="UP000008066">
    <property type="component" value="Unassembled WGS sequence"/>
</dbReference>
<dbReference type="RefSeq" id="XP_006697716.1">
    <property type="nucleotide sequence ID" value="XM_006697653.1"/>
</dbReference>
<feature type="domain" description="Zn(2)-C6 fungal-type" evidence="4">
    <location>
        <begin position="58"/>
        <end position="88"/>
    </location>
</feature>
<dbReference type="GO" id="GO:0006351">
    <property type="term" value="P:DNA-templated transcription"/>
    <property type="evidence" value="ECO:0007669"/>
    <property type="project" value="InterPro"/>
</dbReference>
<feature type="compositionally biased region" description="Polar residues" evidence="3">
    <location>
        <begin position="700"/>
        <end position="710"/>
    </location>
</feature>
<dbReference type="Gene3D" id="4.10.240.10">
    <property type="entry name" value="Zn(2)-C6 fungal-type DNA-binding domain"/>
    <property type="match status" value="1"/>
</dbReference>
<evidence type="ECO:0000313" key="6">
    <source>
        <dbReference type="Proteomes" id="UP000008066"/>
    </source>
</evidence>
<evidence type="ECO:0000259" key="4">
    <source>
        <dbReference type="PROSITE" id="PS50048"/>
    </source>
</evidence>
<evidence type="ECO:0000256" key="3">
    <source>
        <dbReference type="SAM" id="MobiDB-lite"/>
    </source>
</evidence>
<feature type="region of interest" description="Disordered" evidence="3">
    <location>
        <begin position="1"/>
        <end position="42"/>
    </location>
</feature>
<feature type="compositionally biased region" description="Polar residues" evidence="3">
    <location>
        <begin position="752"/>
        <end position="766"/>
    </location>
</feature>
<dbReference type="InterPro" id="IPR036864">
    <property type="entry name" value="Zn2-C6_fun-type_DNA-bd_sf"/>
</dbReference>
<dbReference type="PANTHER" id="PTHR46910">
    <property type="entry name" value="TRANSCRIPTION FACTOR PDR1"/>
    <property type="match status" value="1"/>
</dbReference>
<dbReference type="InterPro" id="IPR050987">
    <property type="entry name" value="AtrR-like"/>
</dbReference>
<dbReference type="SUPFAM" id="SSF57701">
    <property type="entry name" value="Zn2/Cys6 DNA-binding domain"/>
    <property type="match status" value="1"/>
</dbReference>
<keyword evidence="1" id="KW-0479">Metal-binding</keyword>
<feature type="region of interest" description="Disordered" evidence="3">
    <location>
        <begin position="747"/>
        <end position="766"/>
    </location>
</feature>
<feature type="compositionally biased region" description="Polar residues" evidence="3">
    <location>
        <begin position="1"/>
        <end position="10"/>
    </location>
</feature>
<dbReference type="PROSITE" id="PS00463">
    <property type="entry name" value="ZN2_CY6_FUNGAL_1"/>
    <property type="match status" value="1"/>
</dbReference>
<protein>
    <recommendedName>
        <fullName evidence="4">Zn(2)-C6 fungal-type domain-containing protein</fullName>
    </recommendedName>
</protein>
<evidence type="ECO:0000256" key="1">
    <source>
        <dbReference type="ARBA" id="ARBA00022723"/>
    </source>
</evidence>
<proteinExistence type="predicted"/>
<dbReference type="AlphaFoldDB" id="G0SI64"/>
<evidence type="ECO:0000313" key="5">
    <source>
        <dbReference type="EMBL" id="EGS17134.1"/>
    </source>
</evidence>
<gene>
    <name evidence="5" type="ORF">CTHT_0074660</name>
</gene>
<dbReference type="OrthoDB" id="4456959at2759"/>
<evidence type="ECO:0000256" key="2">
    <source>
        <dbReference type="ARBA" id="ARBA00023242"/>
    </source>
</evidence>
<dbReference type="Pfam" id="PF04082">
    <property type="entry name" value="Fungal_trans"/>
    <property type="match status" value="1"/>
</dbReference>
<dbReference type="eggNOG" id="ENOG502RIXY">
    <property type="taxonomic scope" value="Eukaryota"/>
</dbReference>
<dbReference type="OMA" id="IRCDGRP"/>
<dbReference type="GO" id="GO:0003677">
    <property type="term" value="F:DNA binding"/>
    <property type="evidence" value="ECO:0007669"/>
    <property type="project" value="InterPro"/>
</dbReference>
<feature type="region of interest" description="Disordered" evidence="3">
    <location>
        <begin position="661"/>
        <end position="716"/>
    </location>
</feature>
<dbReference type="SMART" id="SM00066">
    <property type="entry name" value="GAL4"/>
    <property type="match status" value="1"/>
</dbReference>
<dbReference type="InterPro" id="IPR007219">
    <property type="entry name" value="XnlR_reg_dom"/>
</dbReference>
<organism evidence="6">
    <name type="scientific">Chaetomium thermophilum (strain DSM 1495 / CBS 144.50 / IMI 039719)</name>
    <name type="common">Thermochaetoides thermophila</name>
    <dbReference type="NCBI Taxonomy" id="759272"/>
    <lineage>
        <taxon>Eukaryota</taxon>
        <taxon>Fungi</taxon>
        <taxon>Dikarya</taxon>
        <taxon>Ascomycota</taxon>
        <taxon>Pezizomycotina</taxon>
        <taxon>Sordariomycetes</taxon>
        <taxon>Sordariomycetidae</taxon>
        <taxon>Sordariales</taxon>
        <taxon>Chaetomiaceae</taxon>
        <taxon>Thermochaetoides</taxon>
    </lineage>
</organism>
<dbReference type="GeneID" id="18261504"/>
<dbReference type="GO" id="GO:0008270">
    <property type="term" value="F:zinc ion binding"/>
    <property type="evidence" value="ECO:0007669"/>
    <property type="project" value="InterPro"/>
</dbReference>